<keyword evidence="1" id="KW-0560">Oxidoreductase</keyword>
<accession>A0ABU5XPY8</accession>
<keyword evidence="2" id="KW-1185">Reference proteome</keyword>
<dbReference type="SUPFAM" id="SSF51905">
    <property type="entry name" value="FAD/NAD(P)-binding domain"/>
    <property type="match status" value="1"/>
</dbReference>
<dbReference type="InterPro" id="IPR036188">
    <property type="entry name" value="FAD/NAD-bd_sf"/>
</dbReference>
<dbReference type="EC" id="1.14.13.-" evidence="1"/>
<dbReference type="GO" id="GO:0016491">
    <property type="term" value="F:oxidoreductase activity"/>
    <property type="evidence" value="ECO:0007669"/>
    <property type="project" value="UniProtKB-KW"/>
</dbReference>
<protein>
    <submittedName>
        <fullName evidence="1">NAD(P)/FAD-dependent oxidoreductase</fullName>
        <ecNumber evidence="1">1.14.13.-</ecNumber>
    </submittedName>
</protein>
<dbReference type="RefSeq" id="WP_225406836.1">
    <property type="nucleotide sequence ID" value="NZ_JAYJJR010000022.1"/>
</dbReference>
<comment type="caution">
    <text evidence="1">The sequence shown here is derived from an EMBL/GenBank/DDBJ whole genome shotgun (WGS) entry which is preliminary data.</text>
</comment>
<evidence type="ECO:0000313" key="2">
    <source>
        <dbReference type="Proteomes" id="UP001299596"/>
    </source>
</evidence>
<dbReference type="InterPro" id="IPR051209">
    <property type="entry name" value="FAD-bind_Monooxygenase_sf"/>
</dbReference>
<dbReference type="Proteomes" id="UP001299596">
    <property type="component" value="Unassembled WGS sequence"/>
</dbReference>
<dbReference type="PANTHER" id="PTHR42877:SF4">
    <property type="entry name" value="FAD_NAD(P)-BINDING DOMAIN-CONTAINING PROTEIN-RELATED"/>
    <property type="match status" value="1"/>
</dbReference>
<reference evidence="1 2" key="1">
    <citation type="submission" date="2023-12" db="EMBL/GenBank/DDBJ databases">
        <title>Description of new species of Mycobacterium terrae complex isolated from sewage at the Sao Paulo Zoological Park Foundation in Brazil.</title>
        <authorList>
            <person name="Romagnoli C.L."/>
            <person name="Conceicao E.C."/>
            <person name="Machado E."/>
            <person name="Barreto L.B.P.F."/>
            <person name="Sharma A."/>
            <person name="Silva N.M."/>
            <person name="Marques L.E."/>
            <person name="Juliana M.A."/>
            <person name="Lourenco M.C.S."/>
            <person name="Digiampietri L.A."/>
            <person name="Suffys P.N."/>
            <person name="Viana-Niero C."/>
        </authorList>
    </citation>
    <scope>NUCLEOTIDE SEQUENCE [LARGE SCALE GENOMIC DNA]</scope>
    <source>
        <strain evidence="1 2">MYC098</strain>
    </source>
</reference>
<dbReference type="PRINTS" id="PR00411">
    <property type="entry name" value="PNDRDTASEI"/>
</dbReference>
<organism evidence="1 2">
    <name type="scientific">[Mycobacterium] crassicus</name>
    <dbReference type="NCBI Taxonomy" id="2872309"/>
    <lineage>
        <taxon>Bacteria</taxon>
        <taxon>Bacillati</taxon>
        <taxon>Actinomycetota</taxon>
        <taxon>Actinomycetes</taxon>
        <taxon>Mycobacteriales</taxon>
        <taxon>Mycobacteriaceae</taxon>
        <taxon>Mycolicibacter</taxon>
    </lineage>
</organism>
<gene>
    <name evidence="1" type="ORF">K6T79_22750</name>
</gene>
<sequence>MSTDTDSLAFGEARRPLDHEIVIIGAGFAGMGAAIELKRRGFDDFVILERRSDVGGTWRDNTYPGVAVDIPSFTYSYHFEPNPGWSRAFAPGAELMDYALRVADKYRLRDHLRCDCDVLSADYDDVDGVWTLILASGEQIVCRFLISCHGVLVTPREPNIRGLADFRGKVLRSTAWDHDYDLTGKRVAVIGTGATALQIVPAIAPATAHLDVYQRTAIWVVPKVDPTIPRAVQWGFRRLPLTQRAVRTATTALSDGIVVLGAVYHRQLPLLTKAIETICRAQLFVQVRDKQTRAALTPRYGFGCKRPSFSNSYFRAFNRDDVELVTDPIERITADAITTASGVTRKVDAIVLATGFKVFDIPYTVRGVDGADLAKLWETDRKQAYQGATVPQFPNLFLIPGPYGVSGASWFGTIDLGVTHVVTVLEETRKRGATRVAPTPEAHSRFLHKMLRQVEHGVFKSDGCAGSNSYYVDEHGDAPFLRPSLGLFTWFSVSRFDRDDYSFTNDR</sequence>
<proteinExistence type="predicted"/>
<dbReference type="PRINTS" id="PR00368">
    <property type="entry name" value="FADPNR"/>
</dbReference>
<name>A0ABU5XPY8_9MYCO</name>
<dbReference type="PANTHER" id="PTHR42877">
    <property type="entry name" value="L-ORNITHINE N(5)-MONOOXYGENASE-RELATED"/>
    <property type="match status" value="1"/>
</dbReference>
<dbReference type="Gene3D" id="3.50.50.60">
    <property type="entry name" value="FAD/NAD(P)-binding domain"/>
    <property type="match status" value="2"/>
</dbReference>
<dbReference type="EMBL" id="JAYJJR010000022">
    <property type="protein sequence ID" value="MEB3023847.1"/>
    <property type="molecule type" value="Genomic_DNA"/>
</dbReference>
<dbReference type="Pfam" id="PF13738">
    <property type="entry name" value="Pyr_redox_3"/>
    <property type="match status" value="1"/>
</dbReference>
<evidence type="ECO:0000313" key="1">
    <source>
        <dbReference type="EMBL" id="MEB3023847.1"/>
    </source>
</evidence>